<evidence type="ECO:0000256" key="1">
    <source>
        <dbReference type="ARBA" id="ARBA00008777"/>
    </source>
</evidence>
<reference evidence="9" key="1">
    <citation type="submission" date="2021-01" db="EMBL/GenBank/DDBJ databases">
        <authorList>
            <person name="Corre E."/>
            <person name="Pelletier E."/>
            <person name="Niang G."/>
            <person name="Scheremetjew M."/>
            <person name="Finn R."/>
            <person name="Kale V."/>
            <person name="Holt S."/>
            <person name="Cochrane G."/>
            <person name="Meng A."/>
            <person name="Brown T."/>
            <person name="Cohen L."/>
        </authorList>
    </citation>
    <scope>NUCLEOTIDE SEQUENCE</scope>
    <source>
        <strain evidence="9">CCMP622</strain>
    </source>
</reference>
<dbReference type="GO" id="GO:0006412">
    <property type="term" value="P:translation"/>
    <property type="evidence" value="ECO:0007669"/>
    <property type="project" value="InterPro"/>
</dbReference>
<comment type="similarity">
    <text evidence="1 7">Belongs to the bacterial ribosomal protein bL17 family.</text>
</comment>
<evidence type="ECO:0000256" key="3">
    <source>
        <dbReference type="ARBA" id="ARBA00023274"/>
    </source>
</evidence>
<feature type="transmembrane region" description="Helical" evidence="8">
    <location>
        <begin position="18"/>
        <end position="37"/>
    </location>
</feature>
<keyword evidence="8" id="KW-0472">Membrane</keyword>
<evidence type="ECO:0000256" key="6">
    <source>
        <dbReference type="ARBA" id="ARBA00082728"/>
    </source>
</evidence>
<keyword evidence="8" id="KW-1133">Transmembrane helix</keyword>
<dbReference type="FunFam" id="3.90.1030.10:FF:000001">
    <property type="entry name" value="50S ribosomal protein L17"/>
    <property type="match status" value="1"/>
</dbReference>
<protein>
    <recommendedName>
        <fullName evidence="4">Large ribosomal subunit protein bL17c</fullName>
    </recommendedName>
    <alternativeName>
        <fullName evidence="5">50S ribosomal protein L17, chloroplastic</fullName>
    </alternativeName>
    <alternativeName>
        <fullName evidence="6">CL17</fullName>
    </alternativeName>
</protein>
<dbReference type="PANTHER" id="PTHR14413">
    <property type="entry name" value="RIBOSOMAL PROTEIN L17"/>
    <property type="match status" value="1"/>
</dbReference>
<accession>A0A7S2XIC1</accession>
<organism evidence="9">
    <name type="scientific">Lotharella oceanica</name>
    <dbReference type="NCBI Taxonomy" id="641309"/>
    <lineage>
        <taxon>Eukaryota</taxon>
        <taxon>Sar</taxon>
        <taxon>Rhizaria</taxon>
        <taxon>Cercozoa</taxon>
        <taxon>Chlorarachniophyceae</taxon>
        <taxon>Lotharella</taxon>
    </lineage>
</organism>
<evidence type="ECO:0000256" key="2">
    <source>
        <dbReference type="ARBA" id="ARBA00022980"/>
    </source>
</evidence>
<dbReference type="HAMAP" id="MF_01368">
    <property type="entry name" value="Ribosomal_bL17"/>
    <property type="match status" value="1"/>
</dbReference>
<evidence type="ECO:0000256" key="8">
    <source>
        <dbReference type="SAM" id="Phobius"/>
    </source>
</evidence>
<evidence type="ECO:0000256" key="4">
    <source>
        <dbReference type="ARBA" id="ARBA00072708"/>
    </source>
</evidence>
<dbReference type="NCBIfam" id="TIGR00059">
    <property type="entry name" value="L17"/>
    <property type="match status" value="1"/>
</dbReference>
<keyword evidence="2 7" id="KW-0689">Ribosomal protein</keyword>
<dbReference type="InterPro" id="IPR000456">
    <property type="entry name" value="Ribosomal_bL17"/>
</dbReference>
<dbReference type="Pfam" id="PF01196">
    <property type="entry name" value="Ribosomal_L17"/>
    <property type="match status" value="1"/>
</dbReference>
<keyword evidence="8" id="KW-0812">Transmembrane</keyword>
<proteinExistence type="inferred from homology"/>
<evidence type="ECO:0000256" key="5">
    <source>
        <dbReference type="ARBA" id="ARBA00077677"/>
    </source>
</evidence>
<keyword evidence="3 7" id="KW-0687">Ribonucleoprotein</keyword>
<dbReference type="SUPFAM" id="SSF64263">
    <property type="entry name" value="Prokaryotic ribosomal protein L17"/>
    <property type="match status" value="1"/>
</dbReference>
<dbReference type="AlphaFoldDB" id="A0A7S2XIC1"/>
<dbReference type="InterPro" id="IPR036373">
    <property type="entry name" value="Ribosomal_bL17_sf"/>
</dbReference>
<dbReference type="EMBL" id="HBHP01036523">
    <property type="protein sequence ID" value="CAD9778472.1"/>
    <property type="molecule type" value="Transcribed_RNA"/>
</dbReference>
<name>A0A7S2XIC1_9EUKA</name>
<gene>
    <name evidence="9" type="ORF">LSP00402_LOCUS22488</name>
</gene>
<sequence>MPYQSLGTAPSTNRRRNGVLAICAAATIALVAGAFYLGRSDEGLGMKFMTPAVKTPTMSVMSPSMSVMKPVNMMDTATSVNMRHKKGFKKLGRPADQRKALIRGLVTEVLRHGRITTTTTRAKAIRRYVDKMIGLAKRGDLHARRQAFGFIYDKQLVKNLFIEAPKRYADRPGGYTRVKKELLPRRGDNAELSYIELV</sequence>
<evidence type="ECO:0000313" key="9">
    <source>
        <dbReference type="EMBL" id="CAD9778472.1"/>
    </source>
</evidence>
<dbReference type="GO" id="GO:0003735">
    <property type="term" value="F:structural constituent of ribosome"/>
    <property type="evidence" value="ECO:0007669"/>
    <property type="project" value="InterPro"/>
</dbReference>
<dbReference type="Gene3D" id="3.90.1030.10">
    <property type="entry name" value="Ribosomal protein L17"/>
    <property type="match status" value="1"/>
</dbReference>
<dbReference type="GO" id="GO:0022625">
    <property type="term" value="C:cytosolic large ribosomal subunit"/>
    <property type="evidence" value="ECO:0007669"/>
    <property type="project" value="TreeGrafter"/>
</dbReference>
<evidence type="ECO:0000256" key="7">
    <source>
        <dbReference type="RuleBase" id="RU000660"/>
    </source>
</evidence>
<dbReference type="PANTHER" id="PTHR14413:SF16">
    <property type="entry name" value="LARGE RIBOSOMAL SUBUNIT PROTEIN BL17M"/>
    <property type="match status" value="1"/>
</dbReference>